<dbReference type="InterPro" id="IPR039418">
    <property type="entry name" value="LexA-like"/>
</dbReference>
<name>A0A7C9BNH9_9BACT</name>
<keyword evidence="1" id="KW-0805">Transcription regulation</keyword>
<dbReference type="SUPFAM" id="SSF47413">
    <property type="entry name" value="lambda repressor-like DNA-binding domains"/>
    <property type="match status" value="1"/>
</dbReference>
<evidence type="ECO:0000256" key="3">
    <source>
        <dbReference type="ARBA" id="ARBA00023163"/>
    </source>
</evidence>
<organism evidence="5 6">
    <name type="scientific">Salmonirosea aquatica</name>
    <dbReference type="NCBI Taxonomy" id="2654236"/>
    <lineage>
        <taxon>Bacteria</taxon>
        <taxon>Pseudomonadati</taxon>
        <taxon>Bacteroidota</taxon>
        <taxon>Cytophagia</taxon>
        <taxon>Cytophagales</taxon>
        <taxon>Spirosomataceae</taxon>
        <taxon>Salmonirosea</taxon>
    </lineage>
</organism>
<dbReference type="PANTHER" id="PTHR40661">
    <property type="match status" value="1"/>
</dbReference>
<evidence type="ECO:0000313" key="5">
    <source>
        <dbReference type="EMBL" id="MPR36955.1"/>
    </source>
</evidence>
<dbReference type="InterPro" id="IPR015927">
    <property type="entry name" value="Peptidase_S24_S26A/B/C"/>
</dbReference>
<dbReference type="CDD" id="cd00093">
    <property type="entry name" value="HTH_XRE"/>
    <property type="match status" value="1"/>
</dbReference>
<gene>
    <name evidence="5" type="ORF">GBK04_27380</name>
</gene>
<dbReference type="InterPro" id="IPR001387">
    <property type="entry name" value="Cro/C1-type_HTH"/>
</dbReference>
<dbReference type="GO" id="GO:0003677">
    <property type="term" value="F:DNA binding"/>
    <property type="evidence" value="ECO:0007669"/>
    <property type="project" value="UniProtKB-KW"/>
</dbReference>
<dbReference type="InterPro" id="IPR010982">
    <property type="entry name" value="Lambda_DNA-bd_dom_sf"/>
</dbReference>
<dbReference type="SUPFAM" id="SSF51306">
    <property type="entry name" value="LexA/Signal peptidase"/>
    <property type="match status" value="1"/>
</dbReference>
<accession>A0A7C9BNH9</accession>
<dbReference type="PANTHER" id="PTHR40661:SF3">
    <property type="entry name" value="FELS-1 PROPHAGE TRANSCRIPTIONAL REGULATOR"/>
    <property type="match status" value="1"/>
</dbReference>
<dbReference type="Pfam" id="PF00717">
    <property type="entry name" value="Peptidase_S24"/>
    <property type="match status" value="1"/>
</dbReference>
<feature type="domain" description="HTH cro/C1-type" evidence="4">
    <location>
        <begin position="7"/>
        <end position="61"/>
    </location>
</feature>
<evidence type="ECO:0000256" key="1">
    <source>
        <dbReference type="ARBA" id="ARBA00023015"/>
    </source>
</evidence>
<dbReference type="Gene3D" id="1.10.260.40">
    <property type="entry name" value="lambda repressor-like DNA-binding domains"/>
    <property type="match status" value="1"/>
</dbReference>
<dbReference type="Gene3D" id="2.10.109.10">
    <property type="entry name" value="Umud Fragment, subunit A"/>
    <property type="match status" value="1"/>
</dbReference>
<protein>
    <submittedName>
        <fullName evidence="5">Helix-turn-helix domain-containing protein</fullName>
    </submittedName>
</protein>
<dbReference type="EMBL" id="WHLY01000002">
    <property type="protein sequence ID" value="MPR36955.1"/>
    <property type="molecule type" value="Genomic_DNA"/>
</dbReference>
<dbReference type="Proteomes" id="UP000479293">
    <property type="component" value="Unassembled WGS sequence"/>
</dbReference>
<dbReference type="Pfam" id="PF01381">
    <property type="entry name" value="HTH_3"/>
    <property type="match status" value="1"/>
</dbReference>
<proteinExistence type="predicted"/>
<evidence type="ECO:0000313" key="6">
    <source>
        <dbReference type="Proteomes" id="UP000479293"/>
    </source>
</evidence>
<evidence type="ECO:0000259" key="4">
    <source>
        <dbReference type="PROSITE" id="PS50943"/>
    </source>
</evidence>
<comment type="caution">
    <text evidence="5">The sequence shown here is derived from an EMBL/GenBank/DDBJ whole genome shotgun (WGS) entry which is preliminary data.</text>
</comment>
<reference evidence="5 6" key="1">
    <citation type="submission" date="2019-10" db="EMBL/GenBank/DDBJ databases">
        <title>Draft Genome Sequence of Cytophagaceae sp. SJW1-29.</title>
        <authorList>
            <person name="Choi A."/>
        </authorList>
    </citation>
    <scope>NUCLEOTIDE SEQUENCE [LARGE SCALE GENOMIC DNA]</scope>
    <source>
        <strain evidence="5 6">SJW1-29</strain>
    </source>
</reference>
<dbReference type="PROSITE" id="PS50943">
    <property type="entry name" value="HTH_CROC1"/>
    <property type="match status" value="1"/>
</dbReference>
<dbReference type="InterPro" id="IPR036286">
    <property type="entry name" value="LexA/Signal_pep-like_sf"/>
</dbReference>
<keyword evidence="2" id="KW-0238">DNA-binding</keyword>
<keyword evidence="3" id="KW-0804">Transcription</keyword>
<sequence length="220" mass="25028">MTMQENLRFLRKANKLSLREVGELFGIQAAAVQKWEKGTSKPSIEQLALLSERYNVSLIDIVNENIVEDYPHKIKYPEDLEFIELPFVSVPARASFIEMPDGLKGNTHETYTVIKKGNGSFEGQICIEVNGDSMEPNYPSTTVVRCKQVDPNDWPYITSGVYVVVFANSFVIKRIRDNNYQEGFLTLHSDNTETGGKINVKTQDLRQIWKVLRIVDAPAR</sequence>
<dbReference type="AlphaFoldDB" id="A0A7C9BNH9"/>
<evidence type="ECO:0000256" key="2">
    <source>
        <dbReference type="ARBA" id="ARBA00023125"/>
    </source>
</evidence>
<dbReference type="SMART" id="SM00530">
    <property type="entry name" value="HTH_XRE"/>
    <property type="match status" value="1"/>
</dbReference>
<dbReference type="CDD" id="cd06529">
    <property type="entry name" value="S24_LexA-like"/>
    <property type="match status" value="1"/>
</dbReference>
<keyword evidence="6" id="KW-1185">Reference proteome</keyword>